<dbReference type="GO" id="GO:0000287">
    <property type="term" value="F:magnesium ion binding"/>
    <property type="evidence" value="ECO:0007669"/>
    <property type="project" value="UniProtKB-UniRule"/>
</dbReference>
<comment type="subunit">
    <text evidence="3 10">Monomer.</text>
</comment>
<feature type="region of interest" description="Disordered" evidence="11">
    <location>
        <begin position="271"/>
        <end position="291"/>
    </location>
</feature>
<dbReference type="EMBL" id="SPNK01000003">
    <property type="protein sequence ID" value="TFI02348.1"/>
    <property type="molecule type" value="Genomic_DNA"/>
</dbReference>
<dbReference type="GO" id="GO:0004523">
    <property type="term" value="F:RNA-DNA hybrid ribonuclease activity"/>
    <property type="evidence" value="ECO:0007669"/>
    <property type="project" value="UniProtKB-UniRule"/>
</dbReference>
<dbReference type="Pfam" id="PF00075">
    <property type="entry name" value="RNase_H"/>
    <property type="match status" value="1"/>
</dbReference>
<evidence type="ECO:0000256" key="10">
    <source>
        <dbReference type="HAMAP-Rule" id="MF_00042"/>
    </source>
</evidence>
<dbReference type="GO" id="GO:0043137">
    <property type="term" value="P:DNA replication, removal of RNA primer"/>
    <property type="evidence" value="ECO:0007669"/>
    <property type="project" value="TreeGrafter"/>
</dbReference>
<reference evidence="13 14" key="1">
    <citation type="submission" date="2019-03" db="EMBL/GenBank/DDBJ databases">
        <title>Genome Sequencing and Assembly of Various Microbes Isolated from Alder Root Nodule.</title>
        <authorList>
            <person name="Swanson E."/>
            <person name="Sevigny J.L."/>
            <person name="Pesce C."/>
            <person name="Davis I."/>
            <person name="Kleiner V."/>
            <person name="Tisa L."/>
        </authorList>
    </citation>
    <scope>NUCLEOTIDE SEQUENCE [LARGE SCALE GENOMIC DNA]</scope>
    <source>
        <strain evidence="13 14">4R-31</strain>
    </source>
</reference>
<dbReference type="PROSITE" id="PS50879">
    <property type="entry name" value="RNASE_H_1"/>
    <property type="match status" value="1"/>
</dbReference>
<feature type="compositionally biased region" description="Low complexity" evidence="11">
    <location>
        <begin position="168"/>
        <end position="205"/>
    </location>
</feature>
<feature type="binding site" evidence="10">
    <location>
        <position position="8"/>
    </location>
    <ligand>
        <name>Mg(2+)</name>
        <dbReference type="ChEBI" id="CHEBI:18420"/>
        <label>2</label>
    </ligand>
</feature>
<protein>
    <recommendedName>
        <fullName evidence="4 10">Ribonuclease H</fullName>
        <shortName evidence="10">RNase H</shortName>
        <ecNumber evidence="4 10">3.1.26.4</ecNumber>
    </recommendedName>
</protein>
<keyword evidence="8 10" id="KW-0378">Hydrolase</keyword>
<comment type="catalytic activity">
    <reaction evidence="1 10">
        <text>Endonucleolytic cleavage to 5'-phosphomonoester.</text>
        <dbReference type="EC" id="3.1.26.4"/>
    </reaction>
</comment>
<feature type="compositionally biased region" description="Low complexity" evidence="11">
    <location>
        <begin position="213"/>
        <end position="223"/>
    </location>
</feature>
<dbReference type="GO" id="GO:0003676">
    <property type="term" value="F:nucleic acid binding"/>
    <property type="evidence" value="ECO:0007669"/>
    <property type="project" value="InterPro"/>
</dbReference>
<keyword evidence="5 10" id="KW-0540">Nuclease</keyword>
<dbReference type="AlphaFoldDB" id="A0AAX2SF33"/>
<gene>
    <name evidence="10" type="primary">rnhA</name>
    <name evidence="13" type="ORF">E4P33_04745</name>
</gene>
<dbReference type="Proteomes" id="UP000298017">
    <property type="component" value="Unassembled WGS sequence"/>
</dbReference>
<keyword evidence="10" id="KW-0963">Cytoplasm</keyword>
<feature type="binding site" evidence="10">
    <location>
        <position position="131"/>
    </location>
    <ligand>
        <name>Mg(2+)</name>
        <dbReference type="ChEBI" id="CHEBI:18420"/>
        <label>2</label>
    </ligand>
</feature>
<comment type="function">
    <text evidence="10">Endonuclease that specifically degrades the RNA of RNA-DNA hybrids.</text>
</comment>
<dbReference type="PANTHER" id="PTHR10642:SF26">
    <property type="entry name" value="RIBONUCLEASE H1"/>
    <property type="match status" value="1"/>
</dbReference>
<keyword evidence="7 10" id="KW-0255">Endonuclease</keyword>
<keyword evidence="9 10" id="KW-0460">Magnesium</keyword>
<evidence type="ECO:0000256" key="9">
    <source>
        <dbReference type="ARBA" id="ARBA00022842"/>
    </source>
</evidence>
<dbReference type="CDD" id="cd09278">
    <property type="entry name" value="RNase_HI_prokaryote_like"/>
    <property type="match status" value="1"/>
</dbReference>
<feature type="domain" description="RNase H type-1" evidence="12">
    <location>
        <begin position="1"/>
        <end position="139"/>
    </location>
</feature>
<dbReference type="InterPro" id="IPR036397">
    <property type="entry name" value="RNaseH_sf"/>
</dbReference>
<feature type="region of interest" description="Disordered" evidence="11">
    <location>
        <begin position="143"/>
        <end position="255"/>
    </location>
</feature>
<comment type="cofactor">
    <cofactor evidence="10">
        <name>Mg(2+)</name>
        <dbReference type="ChEBI" id="CHEBI:18420"/>
    </cofactor>
    <text evidence="10">Binds 1 Mg(2+) ion per subunit. May bind a second metal ion at a regulatory site, or after substrate binding.</text>
</comment>
<keyword evidence="6 10" id="KW-0479">Metal-binding</keyword>
<keyword evidence="14" id="KW-1185">Reference proteome</keyword>
<evidence type="ECO:0000259" key="12">
    <source>
        <dbReference type="PROSITE" id="PS50879"/>
    </source>
</evidence>
<proteinExistence type="inferred from homology"/>
<accession>A0AAX2SF33</accession>
<dbReference type="Gene3D" id="3.30.420.10">
    <property type="entry name" value="Ribonuclease H-like superfamily/Ribonuclease H"/>
    <property type="match status" value="1"/>
</dbReference>
<dbReference type="EC" id="3.1.26.4" evidence="4 10"/>
<feature type="binding site" evidence="10">
    <location>
        <position position="8"/>
    </location>
    <ligand>
        <name>Mg(2+)</name>
        <dbReference type="ChEBI" id="CHEBI:18420"/>
        <label>1</label>
    </ligand>
</feature>
<dbReference type="InterPro" id="IPR002156">
    <property type="entry name" value="RNaseH_domain"/>
</dbReference>
<dbReference type="HAMAP" id="MF_00042">
    <property type="entry name" value="RNase_H"/>
    <property type="match status" value="1"/>
</dbReference>
<evidence type="ECO:0000313" key="13">
    <source>
        <dbReference type="EMBL" id="TFI02348.1"/>
    </source>
</evidence>
<evidence type="ECO:0000313" key="14">
    <source>
        <dbReference type="Proteomes" id="UP000298017"/>
    </source>
</evidence>
<evidence type="ECO:0000256" key="2">
    <source>
        <dbReference type="ARBA" id="ARBA00005300"/>
    </source>
</evidence>
<dbReference type="InterPro" id="IPR022892">
    <property type="entry name" value="RNaseHI"/>
</dbReference>
<organism evidence="13 14">
    <name type="scientific">Kocuria rhizophila</name>
    <dbReference type="NCBI Taxonomy" id="72000"/>
    <lineage>
        <taxon>Bacteria</taxon>
        <taxon>Bacillati</taxon>
        <taxon>Actinomycetota</taxon>
        <taxon>Actinomycetes</taxon>
        <taxon>Micrococcales</taxon>
        <taxon>Micrococcaceae</taxon>
        <taxon>Kocuria</taxon>
    </lineage>
</organism>
<evidence type="ECO:0000256" key="6">
    <source>
        <dbReference type="ARBA" id="ARBA00022723"/>
    </source>
</evidence>
<name>A0AAX2SF33_KOCRH</name>
<feature type="binding site" evidence="10">
    <location>
        <position position="43"/>
    </location>
    <ligand>
        <name>Mg(2+)</name>
        <dbReference type="ChEBI" id="CHEBI:18420"/>
        <label>1</label>
    </ligand>
</feature>
<evidence type="ECO:0000256" key="4">
    <source>
        <dbReference type="ARBA" id="ARBA00012180"/>
    </source>
</evidence>
<comment type="caution">
    <text evidence="13">The sequence shown here is derived from an EMBL/GenBank/DDBJ whole genome shotgun (WGS) entry which is preliminary data.</text>
</comment>
<dbReference type="InterPro" id="IPR012337">
    <property type="entry name" value="RNaseH-like_sf"/>
</dbReference>
<evidence type="ECO:0000256" key="5">
    <source>
        <dbReference type="ARBA" id="ARBA00022722"/>
    </source>
</evidence>
<dbReference type="SUPFAM" id="SSF53098">
    <property type="entry name" value="Ribonuclease H-like"/>
    <property type="match status" value="1"/>
</dbReference>
<evidence type="ECO:0000256" key="7">
    <source>
        <dbReference type="ARBA" id="ARBA00022759"/>
    </source>
</evidence>
<comment type="subcellular location">
    <subcellularLocation>
        <location evidence="10">Cytoplasm</location>
    </subcellularLocation>
</comment>
<evidence type="ECO:0000256" key="3">
    <source>
        <dbReference type="ARBA" id="ARBA00011245"/>
    </source>
</evidence>
<feature type="compositionally biased region" description="Low complexity" evidence="11">
    <location>
        <begin position="279"/>
        <end position="291"/>
    </location>
</feature>
<evidence type="ECO:0000256" key="11">
    <source>
        <dbReference type="SAM" id="MobiDB-lite"/>
    </source>
</evidence>
<feature type="binding site" evidence="10">
    <location>
        <position position="67"/>
    </location>
    <ligand>
        <name>Mg(2+)</name>
        <dbReference type="ChEBI" id="CHEBI:18420"/>
        <label>1</label>
    </ligand>
</feature>
<evidence type="ECO:0000256" key="8">
    <source>
        <dbReference type="ARBA" id="ARBA00022801"/>
    </source>
</evidence>
<dbReference type="GO" id="GO:0005737">
    <property type="term" value="C:cytoplasm"/>
    <property type="evidence" value="ECO:0007669"/>
    <property type="project" value="UniProtKB-SubCell"/>
</dbReference>
<evidence type="ECO:0000256" key="1">
    <source>
        <dbReference type="ARBA" id="ARBA00000077"/>
    </source>
</evidence>
<dbReference type="InterPro" id="IPR050092">
    <property type="entry name" value="RNase_H"/>
</dbReference>
<comment type="similarity">
    <text evidence="2 10">Belongs to the RNase H family.</text>
</comment>
<dbReference type="PANTHER" id="PTHR10642">
    <property type="entry name" value="RIBONUCLEASE H1"/>
    <property type="match status" value="1"/>
</dbReference>
<sequence>MTIIASADGSALGNPGPAGWAWYIDPTSWRAGGWAHGTNNMGELTAVLDLLECTRHRRDEPLTVYCDSQYVINSITKWMPGWKKKGWKKRDGKPVLNVDIMKALDRELSGRSVTFEWVKGHAGHELNEAADVRARAMATAYQARTAPEDMPVGPGFRDEDATPASRHASGAEPSATDAAAPASSAATAPPSAEGGTSRPAATGHAAAGGGARAGRPSAAPGDGMVSQPDLFSELEAVPPPSGTQESAGDGPDGWSEQYVVDAVQRERAAVCTPPGAAHETAGASPRAAASPHAAEQATALLHPDLQCIDAGGAVVPVAQFPLRAVAEGTPGEVRVTALAADAYHVSYRLEEPSHVTRRSSVWVREDQHNDMGPWLLRFHQVTAED</sequence>
<dbReference type="RefSeq" id="WP_135010411.1">
    <property type="nucleotide sequence ID" value="NZ_JAYEXM010000003.1"/>
</dbReference>